<name>A0ABW3UA64_9GAMM</name>
<dbReference type="InterPro" id="IPR006710">
    <property type="entry name" value="Glyco_hydro_43"/>
</dbReference>
<dbReference type="PIRSF" id="PIRSF025414">
    <property type="entry name" value="Alpha-L-arabinofuranosidase"/>
    <property type="match status" value="1"/>
</dbReference>
<dbReference type="CDD" id="cd18817">
    <property type="entry name" value="GH43f_LbAraf43-like"/>
    <property type="match status" value="1"/>
</dbReference>
<evidence type="ECO:0000313" key="6">
    <source>
        <dbReference type="EMBL" id="MFD1217439.1"/>
    </source>
</evidence>
<comment type="caution">
    <text evidence="6">The sequence shown here is derived from an EMBL/GenBank/DDBJ whole genome shotgun (WGS) entry which is preliminary data.</text>
</comment>
<evidence type="ECO:0000256" key="4">
    <source>
        <dbReference type="ARBA" id="ARBA00023295"/>
    </source>
</evidence>
<keyword evidence="3 5" id="KW-0378">Hydrolase</keyword>
<organism evidence="6 7">
    <name type="scientific">Microbulbifer celer</name>
    <dbReference type="NCBI Taxonomy" id="435905"/>
    <lineage>
        <taxon>Bacteria</taxon>
        <taxon>Pseudomonadati</taxon>
        <taxon>Pseudomonadota</taxon>
        <taxon>Gammaproteobacteria</taxon>
        <taxon>Cellvibrionales</taxon>
        <taxon>Microbulbiferaceae</taxon>
        <taxon>Microbulbifer</taxon>
    </lineage>
</organism>
<keyword evidence="2" id="KW-0732">Signal</keyword>
<dbReference type="PANTHER" id="PTHR43817">
    <property type="entry name" value="GLYCOSYL HYDROLASE"/>
    <property type="match status" value="1"/>
</dbReference>
<keyword evidence="7" id="KW-1185">Reference proteome</keyword>
<dbReference type="Pfam" id="PF04616">
    <property type="entry name" value="Glyco_hydro_43"/>
    <property type="match status" value="1"/>
</dbReference>
<dbReference type="EMBL" id="JBHTLR010000014">
    <property type="protein sequence ID" value="MFD1217439.1"/>
    <property type="molecule type" value="Genomic_DNA"/>
</dbReference>
<evidence type="ECO:0000256" key="5">
    <source>
        <dbReference type="RuleBase" id="RU361187"/>
    </source>
</evidence>
<evidence type="ECO:0000256" key="1">
    <source>
        <dbReference type="ARBA" id="ARBA00009865"/>
    </source>
</evidence>
<gene>
    <name evidence="6" type="ORF">ACFQ2X_12570</name>
</gene>
<reference evidence="7" key="1">
    <citation type="journal article" date="2019" name="Int. J. Syst. Evol. Microbiol.">
        <title>The Global Catalogue of Microorganisms (GCM) 10K type strain sequencing project: providing services to taxonomists for standard genome sequencing and annotation.</title>
        <authorList>
            <consortium name="The Broad Institute Genomics Platform"/>
            <consortium name="The Broad Institute Genome Sequencing Center for Infectious Disease"/>
            <person name="Wu L."/>
            <person name="Ma J."/>
        </authorList>
    </citation>
    <scope>NUCLEOTIDE SEQUENCE [LARGE SCALE GENOMIC DNA]</scope>
    <source>
        <strain evidence="7">CCUG 54356</strain>
    </source>
</reference>
<comment type="similarity">
    <text evidence="1 5">Belongs to the glycosyl hydrolase 43 family.</text>
</comment>
<evidence type="ECO:0000313" key="7">
    <source>
        <dbReference type="Proteomes" id="UP001597264"/>
    </source>
</evidence>
<dbReference type="SUPFAM" id="SSF75005">
    <property type="entry name" value="Arabinanase/levansucrase/invertase"/>
    <property type="match status" value="1"/>
</dbReference>
<dbReference type="PROSITE" id="PS51257">
    <property type="entry name" value="PROKAR_LIPOPROTEIN"/>
    <property type="match status" value="1"/>
</dbReference>
<dbReference type="PANTHER" id="PTHR43817:SF1">
    <property type="entry name" value="HYDROLASE, FAMILY 43, PUTATIVE (AFU_ORTHOLOGUE AFUA_3G01660)-RELATED"/>
    <property type="match status" value="1"/>
</dbReference>
<proteinExistence type="inferred from homology"/>
<dbReference type="InterPro" id="IPR023296">
    <property type="entry name" value="Glyco_hydro_beta-prop_sf"/>
</dbReference>
<protein>
    <submittedName>
        <fullName evidence="6">Family 43 glycosylhydrolase</fullName>
    </submittedName>
</protein>
<evidence type="ECO:0000256" key="2">
    <source>
        <dbReference type="ARBA" id="ARBA00022729"/>
    </source>
</evidence>
<evidence type="ECO:0000256" key="3">
    <source>
        <dbReference type="ARBA" id="ARBA00022801"/>
    </source>
</evidence>
<keyword evidence="4 5" id="KW-0326">Glycosidase</keyword>
<sequence>MTYRHLFAGAFIYACTWISACAVDEPAARDASGACDEGHDAAKAVTSPSPLVPRRADPWVLRQGGFYYFIATVPEYDRIELRRSTTVAGLADADAEVIWRKHATGPMSAHIWAPELHYIDGAWIVYFAAGEKEDPWKIRMYALRNASANPLEGEWQEAGRIATPVDSFSLDATSFTHKGKRYLVWAQYETENDLGSQLLMAEQVSATEIREPVITLTTPTYDWEIQGHKVNEGPAVLKKNGRVFISYSASATDANYAMGLLWADTDADLMDPANWNKAPEPVFHTNPELKRFGPGHNSFTLAEDGETDLLVYHARDYRDIDGNPLSDGNRATRVRELHWDENGMPDFRQAAPD</sequence>
<dbReference type="Gene3D" id="2.115.10.20">
    <property type="entry name" value="Glycosyl hydrolase domain, family 43"/>
    <property type="match status" value="1"/>
</dbReference>
<accession>A0ABW3UA64</accession>
<dbReference type="Proteomes" id="UP001597264">
    <property type="component" value="Unassembled WGS sequence"/>
</dbReference>
<dbReference type="InterPro" id="IPR016828">
    <property type="entry name" value="Alpha-L-arabinofuranosidase"/>
</dbReference>
<dbReference type="RefSeq" id="WP_230437472.1">
    <property type="nucleotide sequence ID" value="NZ_CP087715.1"/>
</dbReference>